<dbReference type="Gene3D" id="3.40.50.150">
    <property type="entry name" value="Vaccinia Virus protein VP39"/>
    <property type="match status" value="1"/>
</dbReference>
<reference evidence="2" key="1">
    <citation type="journal article" date="2021" name="PeerJ">
        <title>Extensive microbial diversity within the chicken gut microbiome revealed by metagenomics and culture.</title>
        <authorList>
            <person name="Gilroy R."/>
            <person name="Ravi A."/>
            <person name="Getino M."/>
            <person name="Pursley I."/>
            <person name="Horton D.L."/>
            <person name="Alikhan N.F."/>
            <person name="Baker D."/>
            <person name="Gharbi K."/>
            <person name="Hall N."/>
            <person name="Watson M."/>
            <person name="Adriaenssens E.M."/>
            <person name="Foster-Nyarko E."/>
            <person name="Jarju S."/>
            <person name="Secka A."/>
            <person name="Antonio M."/>
            <person name="Oren A."/>
            <person name="Chaudhuri R.R."/>
            <person name="La Ragione R."/>
            <person name="Hildebrand F."/>
            <person name="Pallen M.J."/>
        </authorList>
    </citation>
    <scope>NUCLEOTIDE SEQUENCE</scope>
    <source>
        <strain evidence="2">ChiHjej13B12-14962</strain>
    </source>
</reference>
<dbReference type="GO" id="GO:0032259">
    <property type="term" value="P:methylation"/>
    <property type="evidence" value="ECO:0007669"/>
    <property type="project" value="UniProtKB-KW"/>
</dbReference>
<reference evidence="2" key="2">
    <citation type="submission" date="2021-09" db="EMBL/GenBank/DDBJ databases">
        <authorList>
            <person name="Gilroy R."/>
        </authorList>
    </citation>
    <scope>NUCLEOTIDE SEQUENCE</scope>
    <source>
        <strain evidence="2">ChiHjej13B12-14962</strain>
    </source>
</reference>
<organism evidence="2 3">
    <name type="scientific">Enteractinococcus helveticum</name>
    <dbReference type="NCBI Taxonomy" id="1837282"/>
    <lineage>
        <taxon>Bacteria</taxon>
        <taxon>Bacillati</taxon>
        <taxon>Actinomycetota</taxon>
        <taxon>Actinomycetes</taxon>
        <taxon>Micrococcales</taxon>
        <taxon>Micrococcaceae</taxon>
    </lineage>
</organism>
<comment type="caution">
    <text evidence="2">The sequence shown here is derived from an EMBL/GenBank/DDBJ whole genome shotgun (WGS) entry which is preliminary data.</text>
</comment>
<gene>
    <name evidence="2" type="ORF">K8V32_14175</name>
</gene>
<dbReference type="EMBL" id="DYXC01000166">
    <property type="protein sequence ID" value="HJF15912.1"/>
    <property type="molecule type" value="Genomic_DNA"/>
</dbReference>
<dbReference type="InterPro" id="IPR003356">
    <property type="entry name" value="DNA_methylase_A-5"/>
</dbReference>
<dbReference type="AlphaFoldDB" id="A0A921FR01"/>
<dbReference type="RefSeq" id="WP_303908898.1">
    <property type="nucleotide sequence ID" value="NZ_DYXC01000166.1"/>
</dbReference>
<accession>A0A921FR01</accession>
<dbReference type="Pfam" id="PF02384">
    <property type="entry name" value="N6_Mtase"/>
    <property type="match status" value="1"/>
</dbReference>
<feature type="domain" description="DNA methylase adenine-specific" evidence="1">
    <location>
        <begin position="17"/>
        <end position="63"/>
    </location>
</feature>
<dbReference type="GO" id="GO:0008170">
    <property type="term" value="F:N-methyltransferase activity"/>
    <property type="evidence" value="ECO:0007669"/>
    <property type="project" value="InterPro"/>
</dbReference>
<dbReference type="GO" id="GO:0003677">
    <property type="term" value="F:DNA binding"/>
    <property type="evidence" value="ECO:0007669"/>
    <property type="project" value="InterPro"/>
</dbReference>
<dbReference type="SUPFAM" id="SSF53335">
    <property type="entry name" value="S-adenosyl-L-methionine-dependent methyltransferases"/>
    <property type="match status" value="1"/>
</dbReference>
<dbReference type="PRINTS" id="PR00507">
    <property type="entry name" value="N12N6MTFRASE"/>
</dbReference>
<evidence type="ECO:0000313" key="3">
    <source>
        <dbReference type="Proteomes" id="UP000703315"/>
    </source>
</evidence>
<evidence type="ECO:0000313" key="2">
    <source>
        <dbReference type="EMBL" id="HJF15912.1"/>
    </source>
</evidence>
<sequence length="217" mass="24506">MNLNEAERLVRTKRRVADHGEVFTPPWMVEDMLSLIQEESERIDSRVLEPACGSGNFLMAVLARKFATVQTRHGVSGFEKRNYALFALMCTYGIELLADNIQECRDNLADLFNAFLDVSDQSEWAKAARVVLAFNIVQGNALTMTDSSGLPITFAEWGYLGKGKFQRRDFCYENLTKRSMWKAEGSLFQDAAQDFFAPSKTHPVMTVREIAEQVSTA</sequence>
<evidence type="ECO:0000259" key="1">
    <source>
        <dbReference type="Pfam" id="PF02384"/>
    </source>
</evidence>
<dbReference type="Proteomes" id="UP000703315">
    <property type="component" value="Unassembled WGS sequence"/>
</dbReference>
<keyword evidence="2" id="KW-0489">Methyltransferase</keyword>
<dbReference type="InterPro" id="IPR029063">
    <property type="entry name" value="SAM-dependent_MTases_sf"/>
</dbReference>
<name>A0A921FR01_9MICC</name>
<protein>
    <submittedName>
        <fullName evidence="2">SAM-dependent methyltransferase</fullName>
    </submittedName>
</protein>
<proteinExistence type="predicted"/>
<keyword evidence="2" id="KW-0808">Transferase</keyword>